<dbReference type="AlphaFoldDB" id="A0AAE1DZG4"/>
<sequence length="212" mass="24493">MNPRLFSVQGWPYRDALRSKQRSGTWAHQNGRCPWQNHVSRGVINLWPSQPQGVFDACVNTRLSALCVSGWKMLLGGGPKPLSKDVEWSGKKNRIIIHDRAVGKVQTYVEPTYITRVEIYDTTRQDVTWCEFLDEGSGDMAPETSIDLHCHYTPCREKRDIHNNSTWRQEIHGWVWAQFLSIVTAVLRELHDLYLLVGRYRVPGLTYLTEIL</sequence>
<comment type="caution">
    <text evidence="1">The sequence shown here is derived from an EMBL/GenBank/DDBJ whole genome shotgun (WGS) entry which is preliminary data.</text>
</comment>
<protein>
    <submittedName>
        <fullName evidence="1">Uncharacterized protein</fullName>
    </submittedName>
</protein>
<organism evidence="1 2">
    <name type="scientific">Elysia crispata</name>
    <name type="common">lettuce slug</name>
    <dbReference type="NCBI Taxonomy" id="231223"/>
    <lineage>
        <taxon>Eukaryota</taxon>
        <taxon>Metazoa</taxon>
        <taxon>Spiralia</taxon>
        <taxon>Lophotrochozoa</taxon>
        <taxon>Mollusca</taxon>
        <taxon>Gastropoda</taxon>
        <taxon>Heterobranchia</taxon>
        <taxon>Euthyneura</taxon>
        <taxon>Panpulmonata</taxon>
        <taxon>Sacoglossa</taxon>
        <taxon>Placobranchoidea</taxon>
        <taxon>Plakobranchidae</taxon>
        <taxon>Elysia</taxon>
    </lineage>
</organism>
<gene>
    <name evidence="1" type="ORF">RRG08_029170</name>
</gene>
<keyword evidence="2" id="KW-1185">Reference proteome</keyword>
<dbReference type="EMBL" id="JAWDGP010001738">
    <property type="protein sequence ID" value="KAK3788716.1"/>
    <property type="molecule type" value="Genomic_DNA"/>
</dbReference>
<accession>A0AAE1DZG4</accession>
<proteinExistence type="predicted"/>
<reference evidence="1" key="1">
    <citation type="journal article" date="2023" name="G3 (Bethesda)">
        <title>A reference genome for the long-term kleptoplast-retaining sea slug Elysia crispata morphotype clarki.</title>
        <authorList>
            <person name="Eastman K.E."/>
            <person name="Pendleton A.L."/>
            <person name="Shaikh M.A."/>
            <person name="Suttiyut T."/>
            <person name="Ogas R."/>
            <person name="Tomko P."/>
            <person name="Gavelis G."/>
            <person name="Widhalm J.R."/>
            <person name="Wisecaver J.H."/>
        </authorList>
    </citation>
    <scope>NUCLEOTIDE SEQUENCE</scope>
    <source>
        <strain evidence="1">ECLA1</strain>
    </source>
</reference>
<evidence type="ECO:0000313" key="1">
    <source>
        <dbReference type="EMBL" id="KAK3788716.1"/>
    </source>
</evidence>
<name>A0AAE1DZG4_9GAST</name>
<dbReference type="Proteomes" id="UP001283361">
    <property type="component" value="Unassembled WGS sequence"/>
</dbReference>
<evidence type="ECO:0000313" key="2">
    <source>
        <dbReference type="Proteomes" id="UP001283361"/>
    </source>
</evidence>